<dbReference type="PROSITE" id="PS50048">
    <property type="entry name" value="ZN2_CY6_FUNGAL_2"/>
    <property type="match status" value="1"/>
</dbReference>
<evidence type="ECO:0000313" key="11">
    <source>
        <dbReference type="Proteomes" id="UP000076738"/>
    </source>
</evidence>
<dbReference type="GO" id="GO:0008270">
    <property type="term" value="F:zinc ion binding"/>
    <property type="evidence" value="ECO:0007669"/>
    <property type="project" value="InterPro"/>
</dbReference>
<feature type="region of interest" description="Disordered" evidence="8">
    <location>
        <begin position="1"/>
        <end position="26"/>
    </location>
</feature>
<dbReference type="OrthoDB" id="9986881at2759"/>
<evidence type="ECO:0000256" key="5">
    <source>
        <dbReference type="ARBA" id="ARBA00023125"/>
    </source>
</evidence>
<dbReference type="GO" id="GO:0005634">
    <property type="term" value="C:nucleus"/>
    <property type="evidence" value="ECO:0007669"/>
    <property type="project" value="UniProtKB-SubCell"/>
</dbReference>
<dbReference type="Pfam" id="PF00172">
    <property type="entry name" value="Zn_clus"/>
    <property type="match status" value="1"/>
</dbReference>
<feature type="compositionally biased region" description="Polar residues" evidence="8">
    <location>
        <begin position="13"/>
        <end position="26"/>
    </location>
</feature>
<dbReference type="CDD" id="cd00067">
    <property type="entry name" value="GAL4"/>
    <property type="match status" value="1"/>
</dbReference>
<evidence type="ECO:0000256" key="2">
    <source>
        <dbReference type="ARBA" id="ARBA00022723"/>
    </source>
</evidence>
<evidence type="ECO:0000256" key="4">
    <source>
        <dbReference type="ARBA" id="ARBA00023015"/>
    </source>
</evidence>
<dbReference type="PANTHER" id="PTHR31313:SF81">
    <property type="entry name" value="TY1 ENHANCER ACTIVATOR"/>
    <property type="match status" value="1"/>
</dbReference>
<name>A0A167P5G6_CALVF</name>
<dbReference type="SMART" id="SM00066">
    <property type="entry name" value="GAL4"/>
    <property type="match status" value="1"/>
</dbReference>
<dbReference type="GO" id="GO:0003677">
    <property type="term" value="F:DNA binding"/>
    <property type="evidence" value="ECO:0007669"/>
    <property type="project" value="UniProtKB-KW"/>
</dbReference>
<evidence type="ECO:0000256" key="3">
    <source>
        <dbReference type="ARBA" id="ARBA00022833"/>
    </source>
</evidence>
<evidence type="ECO:0000256" key="7">
    <source>
        <dbReference type="ARBA" id="ARBA00023242"/>
    </source>
</evidence>
<dbReference type="InterPro" id="IPR036864">
    <property type="entry name" value="Zn2-C6_fun-type_DNA-bd_sf"/>
</dbReference>
<dbReference type="Proteomes" id="UP000076738">
    <property type="component" value="Unassembled WGS sequence"/>
</dbReference>
<evidence type="ECO:0000313" key="10">
    <source>
        <dbReference type="EMBL" id="KZO98439.1"/>
    </source>
</evidence>
<dbReference type="GO" id="GO:0000981">
    <property type="term" value="F:DNA-binding transcription factor activity, RNA polymerase II-specific"/>
    <property type="evidence" value="ECO:0007669"/>
    <property type="project" value="InterPro"/>
</dbReference>
<keyword evidence="4" id="KW-0805">Transcription regulation</keyword>
<dbReference type="EMBL" id="KV417276">
    <property type="protein sequence ID" value="KZO98439.1"/>
    <property type="molecule type" value="Genomic_DNA"/>
</dbReference>
<evidence type="ECO:0000256" key="8">
    <source>
        <dbReference type="SAM" id="MobiDB-lite"/>
    </source>
</evidence>
<protein>
    <recommendedName>
        <fullName evidence="9">Zn(2)-C6 fungal-type domain-containing protein</fullName>
    </recommendedName>
</protein>
<dbReference type="AlphaFoldDB" id="A0A167P5G6"/>
<feature type="domain" description="Zn(2)-C6 fungal-type" evidence="9">
    <location>
        <begin position="27"/>
        <end position="58"/>
    </location>
</feature>
<organism evidence="10 11">
    <name type="scientific">Calocera viscosa (strain TUFC12733)</name>
    <dbReference type="NCBI Taxonomy" id="1330018"/>
    <lineage>
        <taxon>Eukaryota</taxon>
        <taxon>Fungi</taxon>
        <taxon>Dikarya</taxon>
        <taxon>Basidiomycota</taxon>
        <taxon>Agaricomycotina</taxon>
        <taxon>Dacrymycetes</taxon>
        <taxon>Dacrymycetales</taxon>
        <taxon>Dacrymycetaceae</taxon>
        <taxon>Calocera</taxon>
    </lineage>
</organism>
<evidence type="ECO:0000259" key="9">
    <source>
        <dbReference type="PROSITE" id="PS50048"/>
    </source>
</evidence>
<dbReference type="InterPro" id="IPR051615">
    <property type="entry name" value="Transcr_Regulatory_Elem"/>
</dbReference>
<keyword evidence="6" id="KW-0804">Transcription</keyword>
<keyword evidence="2" id="KW-0479">Metal-binding</keyword>
<dbReference type="InterPro" id="IPR001138">
    <property type="entry name" value="Zn2Cys6_DnaBD"/>
</dbReference>
<keyword evidence="5" id="KW-0238">DNA-binding</keyword>
<dbReference type="Gene3D" id="4.10.240.10">
    <property type="entry name" value="Zn(2)-C6 fungal-type DNA-binding domain"/>
    <property type="match status" value="1"/>
</dbReference>
<feature type="compositionally biased region" description="Basic residues" evidence="8">
    <location>
        <begin position="1"/>
        <end position="10"/>
    </location>
</feature>
<proteinExistence type="predicted"/>
<comment type="subcellular location">
    <subcellularLocation>
        <location evidence="1">Nucleus</location>
    </subcellularLocation>
</comment>
<keyword evidence="7" id="KW-0539">Nucleus</keyword>
<evidence type="ECO:0000256" key="6">
    <source>
        <dbReference type="ARBA" id="ARBA00023163"/>
    </source>
</evidence>
<dbReference type="SUPFAM" id="SSF57701">
    <property type="entry name" value="Zn2/Cys6 DNA-binding domain"/>
    <property type="match status" value="1"/>
</dbReference>
<dbReference type="PROSITE" id="PS00463">
    <property type="entry name" value="ZN2_CY6_FUNGAL_1"/>
    <property type="match status" value="1"/>
</dbReference>
<gene>
    <name evidence="10" type="ORF">CALVIDRAFT_554045</name>
</gene>
<reference evidence="10 11" key="1">
    <citation type="journal article" date="2016" name="Mol. Biol. Evol.">
        <title>Comparative Genomics of Early-Diverging Mushroom-Forming Fungi Provides Insights into the Origins of Lignocellulose Decay Capabilities.</title>
        <authorList>
            <person name="Nagy L.G."/>
            <person name="Riley R."/>
            <person name="Tritt A."/>
            <person name="Adam C."/>
            <person name="Daum C."/>
            <person name="Floudas D."/>
            <person name="Sun H."/>
            <person name="Yadav J.S."/>
            <person name="Pangilinan J."/>
            <person name="Larsson K.H."/>
            <person name="Matsuura K."/>
            <person name="Barry K."/>
            <person name="Labutti K."/>
            <person name="Kuo R."/>
            <person name="Ohm R.A."/>
            <person name="Bhattacharya S.S."/>
            <person name="Shirouzu T."/>
            <person name="Yoshinaga Y."/>
            <person name="Martin F.M."/>
            <person name="Grigoriev I.V."/>
            <person name="Hibbett D.S."/>
        </authorList>
    </citation>
    <scope>NUCLEOTIDE SEQUENCE [LARGE SCALE GENOMIC DNA]</scope>
    <source>
        <strain evidence="10 11">TUFC12733</strain>
    </source>
</reference>
<dbReference type="PANTHER" id="PTHR31313">
    <property type="entry name" value="TY1 ENHANCER ACTIVATOR"/>
    <property type="match status" value="1"/>
</dbReference>
<keyword evidence="11" id="KW-1185">Reference proteome</keyword>
<accession>A0A167P5G6</accession>
<evidence type="ECO:0000256" key="1">
    <source>
        <dbReference type="ARBA" id="ARBA00004123"/>
    </source>
</evidence>
<sequence>MASKRNRRNRNNSQTSTPSKRGRQTVSCHACKQAKRKCDGALPCENCREHHTKYACVYETADPVKRPHQDNPAIQHLRDREASLEAMVDAYSGQPVVHAITALASKWGSHTTEGTVNGMQQVIESLAKDRPSFALPDLLQMGLSEEVSKKVSKNFSMIYQFAPLLECAVHTAINPFNGHCVRLAPPDTYGEDDASPEDFPTTYLPPRIPPPLDLPAAGTSASANSAPDDFMFPLQIPNYPLYEQFDYGKDAMFNPPGSELEWSAAQMPNMDANFEYLNAGASPSALLDSMTTEPTSLLHLPPGLQFRSAYDTGATNARDDLSKFYVPSSFYSS</sequence>
<keyword evidence="3" id="KW-0862">Zinc</keyword>